<proteinExistence type="predicted"/>
<protein>
    <recommendedName>
        <fullName evidence="3">DoxX family protein</fullName>
    </recommendedName>
</protein>
<name>A0A233SMU3_STRDA</name>
<evidence type="ECO:0000313" key="2">
    <source>
        <dbReference type="Proteomes" id="UP000215483"/>
    </source>
</evidence>
<evidence type="ECO:0000313" key="1">
    <source>
        <dbReference type="EMBL" id="OXY96956.1"/>
    </source>
</evidence>
<organism evidence="1 2">
    <name type="scientific">Streptomyces diastatochromogenes</name>
    <dbReference type="NCBI Taxonomy" id="42236"/>
    <lineage>
        <taxon>Bacteria</taxon>
        <taxon>Bacillati</taxon>
        <taxon>Actinomycetota</taxon>
        <taxon>Actinomycetes</taxon>
        <taxon>Kitasatosporales</taxon>
        <taxon>Streptomycetaceae</taxon>
        <taxon>Streptomyces</taxon>
    </lineage>
</organism>
<dbReference type="Proteomes" id="UP000215483">
    <property type="component" value="Unassembled WGS sequence"/>
</dbReference>
<dbReference type="EMBL" id="MCGQ01000010">
    <property type="protein sequence ID" value="OXY96956.1"/>
    <property type="molecule type" value="Genomic_DNA"/>
</dbReference>
<gene>
    <name evidence="1" type="ORF">BEK98_11245</name>
</gene>
<evidence type="ECO:0008006" key="3">
    <source>
        <dbReference type="Google" id="ProtNLM"/>
    </source>
</evidence>
<dbReference type="OrthoDB" id="102112at2"/>
<dbReference type="AlphaFoldDB" id="A0A233SMU3"/>
<reference evidence="1 2" key="1">
    <citation type="submission" date="2016-07" db="EMBL/GenBank/DDBJ databases">
        <title>Draft genome of Streptomyces diastatochromogenes.</title>
        <authorList>
            <person name="Podduturi R."/>
            <person name="Lukassen M.B."/>
            <person name="Clausen N."/>
            <person name="Nielsen J.L."/>
            <person name="Jorgensen N.O."/>
        </authorList>
    </citation>
    <scope>NUCLEOTIDE SEQUENCE [LARGE SCALE GENOMIC DNA]</scope>
    <source>
        <strain evidence="1 2">DSM 40608</strain>
    </source>
</reference>
<accession>A0A233SMU3</accession>
<keyword evidence="2" id="KW-1185">Reference proteome</keyword>
<comment type="caution">
    <text evidence="1">The sequence shown here is derived from an EMBL/GenBank/DDBJ whole genome shotgun (WGS) entry which is preliminary data.</text>
</comment>
<sequence>MTLRTGTSPNAPRWSGAARGAFRFAFVYAGSYCLTTPQIFLTLRGGGLGHQQEAADAWAKLWSMRPVRKWVAAHVFDKELGERFDGGDDLNAWVGQFCQLAGAAAATPIWSLLDRRRTNYETLDSWFRLVVRFCLAGQMFSYGAAKAIPLQFQVPLTKLVEPFGNFSPMSVLWSQAGSSKPYQVLLGCAEITGGLLLILPRTATLGALLCAMELTQVFILNMTFDVPVKIHSFHLLLLSLVLLAPESARLAQAFLSNETVAPSLRQELFRTPGANRIATAAQVAAGLWLLRAQLRNDWTVWKTYGGGREKPELYGIWNVDEFSVDGKQHAPLTTDEKRWRRVVFDSADAVTIQRMDDSLDGGYVASVDTESHSMTLLKMADPKWNAHFTLQRPADDLLTLDGEVDGQRLRVRLHRMNLATFPLVDRGFHWVQDNSYMV</sequence>
<dbReference type="RefSeq" id="WP_094216349.1">
    <property type="nucleotide sequence ID" value="NZ_MCGQ01000010.1"/>
</dbReference>